<dbReference type="KEGG" id="fat:DVK85_01630"/>
<protein>
    <recommendedName>
        <fullName evidence="1">Tox-MPTase4 domain-containing protein</fullName>
    </recommendedName>
</protein>
<organism evidence="2 3">
    <name type="scientific">Flavobacterium arcticum</name>
    <dbReference type="NCBI Taxonomy" id="1784713"/>
    <lineage>
        <taxon>Bacteria</taxon>
        <taxon>Pseudomonadati</taxon>
        <taxon>Bacteroidota</taxon>
        <taxon>Flavobacteriia</taxon>
        <taxon>Flavobacteriales</taxon>
        <taxon>Flavobacteriaceae</taxon>
        <taxon>Flavobacterium</taxon>
    </lineage>
</organism>
<evidence type="ECO:0000313" key="2">
    <source>
        <dbReference type="EMBL" id="AXG73003.1"/>
    </source>
</evidence>
<gene>
    <name evidence="2" type="ORF">DVK85_01630</name>
</gene>
<dbReference type="InterPro" id="IPR028912">
    <property type="entry name" value="Tox-MPTase4_dom"/>
</dbReference>
<accession>A0A345H8U3</accession>
<evidence type="ECO:0000313" key="3">
    <source>
        <dbReference type="Proteomes" id="UP000253951"/>
    </source>
</evidence>
<evidence type="ECO:0000259" key="1">
    <source>
        <dbReference type="Pfam" id="PF15640"/>
    </source>
</evidence>
<dbReference type="EMBL" id="CP031188">
    <property type="protein sequence ID" value="AXG73003.1"/>
    <property type="molecule type" value="Genomic_DNA"/>
</dbReference>
<dbReference type="Proteomes" id="UP000253951">
    <property type="component" value="Chromosome"/>
</dbReference>
<dbReference type="AlphaFoldDB" id="A0A345H8U3"/>
<keyword evidence="3" id="KW-1185">Reference proteome</keyword>
<reference evidence="2 3" key="1">
    <citation type="submission" date="2018-07" db="EMBL/GenBank/DDBJ databases">
        <title>Complete genome sequence of Flavobacterium arcticum type strain SM1502T.</title>
        <authorList>
            <person name="Li Y."/>
            <person name="Li D.-D."/>
        </authorList>
    </citation>
    <scope>NUCLEOTIDE SEQUENCE [LARGE SCALE GENOMIC DNA]</scope>
    <source>
        <strain evidence="2 3">SM1502</strain>
    </source>
</reference>
<feature type="domain" description="Tox-MPTase4" evidence="1">
    <location>
        <begin position="9"/>
        <end position="62"/>
    </location>
</feature>
<proteinExistence type="predicted"/>
<name>A0A345H8U3_9FLAO</name>
<sequence length="63" mass="7506">MKALNKETELVILPKSHELLEENRAAFNAFTNKIYVQKGMTEYEIFHEYKHLEEYTKLGKEES</sequence>
<dbReference type="Pfam" id="PF15640">
    <property type="entry name" value="Tox-MPTase4"/>
    <property type="match status" value="1"/>
</dbReference>